<feature type="domain" description="Autophagy protein ATG5 UblB" evidence="13">
    <location>
        <begin position="215"/>
        <end position="361"/>
    </location>
</feature>
<dbReference type="GO" id="GO:0034727">
    <property type="term" value="P:piecemeal microautophagy of the nucleus"/>
    <property type="evidence" value="ECO:0007669"/>
    <property type="project" value="TreeGrafter"/>
</dbReference>
<evidence type="ECO:0000256" key="2">
    <source>
        <dbReference type="ARBA" id="ARBA00006910"/>
    </source>
</evidence>
<reference evidence="17" key="2">
    <citation type="journal article" date="2017" name="J. Anim. Genet.">
        <title>Multiple reference genome sequences of hot pepper reveal the massive evolution of plant disease resistance genes by retroduplication.</title>
        <authorList>
            <person name="Kim S."/>
            <person name="Park J."/>
            <person name="Yeom S.-I."/>
            <person name="Kim Y.-M."/>
            <person name="Seo E."/>
            <person name="Kim K.-T."/>
            <person name="Kim M.-S."/>
            <person name="Lee J.M."/>
            <person name="Cheong K."/>
            <person name="Shin H.-S."/>
            <person name="Kim S.-B."/>
            <person name="Han K."/>
            <person name="Lee J."/>
            <person name="Park M."/>
            <person name="Lee H.-A."/>
            <person name="Lee H.-Y."/>
            <person name="Lee Y."/>
            <person name="Oh S."/>
            <person name="Lee J.H."/>
            <person name="Choi E."/>
            <person name="Choi E."/>
            <person name="Lee S.E."/>
            <person name="Jeon J."/>
            <person name="Kim H."/>
            <person name="Choi G."/>
            <person name="Song H."/>
            <person name="Lee J."/>
            <person name="Lee S.-C."/>
            <person name="Kwon J.-K."/>
            <person name="Lee H.-Y."/>
            <person name="Koo N."/>
            <person name="Hong Y."/>
            <person name="Kim R.W."/>
            <person name="Kang W.-H."/>
            <person name="Huh J.H."/>
            <person name="Kang B.-C."/>
            <person name="Yang T.-J."/>
            <person name="Lee Y.-H."/>
            <person name="Bennetzen J.L."/>
            <person name="Choi D."/>
        </authorList>
    </citation>
    <scope>NUCLEOTIDE SEQUENCE [LARGE SCALE GENOMIC DNA]</scope>
    <source>
        <strain evidence="17">cv. PBC81</strain>
    </source>
</reference>
<gene>
    <name evidence="16" type="ORF">CQW23_03255</name>
</gene>
<comment type="subunit">
    <text evidence="11">Conjugated with ATG12.</text>
</comment>
<dbReference type="AlphaFoldDB" id="A0A2G2XBD3"/>
<evidence type="ECO:0000313" key="17">
    <source>
        <dbReference type="Proteomes" id="UP000224567"/>
    </source>
</evidence>
<protein>
    <recommendedName>
        <fullName evidence="3 11">Autophagy protein 5</fullName>
    </recommendedName>
</protein>
<dbReference type="GO" id="GO:0006995">
    <property type="term" value="P:cellular response to nitrogen starvation"/>
    <property type="evidence" value="ECO:0007669"/>
    <property type="project" value="TreeGrafter"/>
</dbReference>
<sequence>MGSKGGVGGSSAQKYIWEGAIPLQIHLHESEVTTLPPPAPALILAPRIGYLPLLAPKIKPFFSSSLPPGVDTIWFEYNGLPLKWYIPTGVLFDLLCAEPERPWNLTVHFRGYPGNILTPCESEDSVKWSFINSFKEAAYIINGNCKNVMNMSQSDQLELWRSIMDGNLDTYLRISSKLKLVIVVDDFSIQLNISSPKSPESTQNADGTTPAKTGRIPVRLYVRAINEDFDELEAAPVVESWDNISYINRPVEIHGDGKCFTLYDAVVKLLPELFGEKLPPKDDVSKEEVEVGQKLSPEETIKSSTERSGEMLNEHIVSCCVSDGAEIKLLRIQGIEPKMEIPFAWVVNNLMNPEYFLHICVYVKIQEPITI</sequence>
<reference evidence="16 17" key="1">
    <citation type="journal article" date="2017" name="Genome Biol.">
        <title>New reference genome sequences of hot pepper reveal the massive evolution of plant disease-resistance genes by retroduplication.</title>
        <authorList>
            <person name="Kim S."/>
            <person name="Park J."/>
            <person name="Yeom S.I."/>
            <person name="Kim Y.M."/>
            <person name="Seo E."/>
            <person name="Kim K.T."/>
            <person name="Kim M.S."/>
            <person name="Lee J.M."/>
            <person name="Cheong K."/>
            <person name="Shin H.S."/>
            <person name="Kim S.B."/>
            <person name="Han K."/>
            <person name="Lee J."/>
            <person name="Park M."/>
            <person name="Lee H.A."/>
            <person name="Lee H.Y."/>
            <person name="Lee Y."/>
            <person name="Oh S."/>
            <person name="Lee J.H."/>
            <person name="Choi E."/>
            <person name="Choi E."/>
            <person name="Lee S.E."/>
            <person name="Jeon J."/>
            <person name="Kim H."/>
            <person name="Choi G."/>
            <person name="Song H."/>
            <person name="Lee J."/>
            <person name="Lee S.C."/>
            <person name="Kwon J.K."/>
            <person name="Lee H.Y."/>
            <person name="Koo N."/>
            <person name="Hong Y."/>
            <person name="Kim R.W."/>
            <person name="Kang W.H."/>
            <person name="Huh J.H."/>
            <person name="Kang B.C."/>
            <person name="Yang T.J."/>
            <person name="Lee Y.H."/>
            <person name="Bennetzen J.L."/>
            <person name="Choi D."/>
        </authorList>
    </citation>
    <scope>NUCLEOTIDE SEQUENCE [LARGE SCALE GENOMIC DNA]</scope>
    <source>
        <strain evidence="17">cv. PBC81</strain>
    </source>
</reference>
<dbReference type="OrthoDB" id="272162at2759"/>
<dbReference type="InterPro" id="IPR048940">
    <property type="entry name" value="ATG5_HBR"/>
</dbReference>
<keyword evidence="6 11" id="KW-1017">Isopeptide bond</keyword>
<dbReference type="InterPro" id="IPR042526">
    <property type="entry name" value="Atg5_HR"/>
</dbReference>
<comment type="similarity">
    <text evidence="2 11">Belongs to the ATG5 family.</text>
</comment>
<keyword evidence="17" id="KW-1185">Reference proteome</keyword>
<dbReference type="Pfam" id="PF20637">
    <property type="entry name" value="ATG5_HBR"/>
    <property type="match status" value="1"/>
</dbReference>
<evidence type="ECO:0000313" key="16">
    <source>
        <dbReference type="EMBL" id="PHT54769.1"/>
    </source>
</evidence>
<dbReference type="Pfam" id="PF04106">
    <property type="entry name" value="ATG5_UblB"/>
    <property type="match status" value="1"/>
</dbReference>
<evidence type="ECO:0000256" key="3">
    <source>
        <dbReference type="ARBA" id="ARBA00015616"/>
    </source>
</evidence>
<dbReference type="PANTHER" id="PTHR13040">
    <property type="entry name" value="AUTOPHAGY PROTEIN 5"/>
    <property type="match status" value="1"/>
</dbReference>
<dbReference type="FunFam" id="1.10.246.190:FF:000002">
    <property type="entry name" value="Autophagy protein 5"/>
    <property type="match status" value="1"/>
</dbReference>
<evidence type="ECO:0000256" key="7">
    <source>
        <dbReference type="ARBA" id="ARBA00022843"/>
    </source>
</evidence>
<proteinExistence type="inferred from homology"/>
<organism evidence="16 17">
    <name type="scientific">Capsicum baccatum</name>
    <name type="common">Peruvian pepper</name>
    <dbReference type="NCBI Taxonomy" id="33114"/>
    <lineage>
        <taxon>Eukaryota</taxon>
        <taxon>Viridiplantae</taxon>
        <taxon>Streptophyta</taxon>
        <taxon>Embryophyta</taxon>
        <taxon>Tracheophyta</taxon>
        <taxon>Spermatophyta</taxon>
        <taxon>Magnoliopsida</taxon>
        <taxon>eudicotyledons</taxon>
        <taxon>Gunneridae</taxon>
        <taxon>Pentapetalae</taxon>
        <taxon>asterids</taxon>
        <taxon>lamiids</taxon>
        <taxon>Solanales</taxon>
        <taxon>Solanaceae</taxon>
        <taxon>Solanoideae</taxon>
        <taxon>Capsiceae</taxon>
        <taxon>Capsicum</taxon>
    </lineage>
</organism>
<dbReference type="GO" id="GO:0034045">
    <property type="term" value="C:phagophore assembly site membrane"/>
    <property type="evidence" value="ECO:0007669"/>
    <property type="project" value="TreeGrafter"/>
</dbReference>
<comment type="subcellular location">
    <subcellularLocation>
        <location evidence="1 11">Cytoplasm</location>
    </subcellularLocation>
</comment>
<dbReference type="InterPro" id="IPR042527">
    <property type="entry name" value="Atg5_UblA_dom_sf"/>
</dbReference>
<feature type="domain" description="Autophagy protein ATG5 UblA" evidence="15">
    <location>
        <begin position="16"/>
        <end position="109"/>
    </location>
</feature>
<dbReference type="FunFam" id="3.10.20.620:FF:000002">
    <property type="entry name" value="Autophagy protein 5"/>
    <property type="match status" value="1"/>
</dbReference>
<dbReference type="Gene3D" id="3.10.20.620">
    <property type="match status" value="1"/>
</dbReference>
<dbReference type="InterPro" id="IPR048939">
    <property type="entry name" value="ATG5_UblA"/>
</dbReference>
<dbReference type="STRING" id="33114.A0A2G2XBD3"/>
<evidence type="ECO:0000256" key="4">
    <source>
        <dbReference type="ARBA" id="ARBA00022448"/>
    </source>
</evidence>
<keyword evidence="5 11" id="KW-0963">Cytoplasm</keyword>
<name>A0A2G2XBD3_CAPBA</name>
<comment type="function">
    <text evidence="11">Required for autophagy.</text>
</comment>
<dbReference type="GO" id="GO:0061908">
    <property type="term" value="C:phagophore"/>
    <property type="evidence" value="ECO:0007669"/>
    <property type="project" value="TreeGrafter"/>
</dbReference>
<evidence type="ECO:0000259" key="14">
    <source>
        <dbReference type="Pfam" id="PF20637"/>
    </source>
</evidence>
<dbReference type="PANTHER" id="PTHR13040:SF2">
    <property type="entry name" value="AUTOPHAGY PROTEIN 5"/>
    <property type="match status" value="1"/>
</dbReference>
<evidence type="ECO:0000259" key="15">
    <source>
        <dbReference type="Pfam" id="PF20638"/>
    </source>
</evidence>
<dbReference type="Gene3D" id="3.10.20.90">
    <property type="entry name" value="Phosphatidylinositol 3-kinase Catalytic Subunit, Chain A, domain 1"/>
    <property type="match status" value="1"/>
</dbReference>
<feature type="region of interest" description="Disordered" evidence="12">
    <location>
        <begin position="285"/>
        <end position="307"/>
    </location>
</feature>
<dbReference type="Proteomes" id="UP000224567">
    <property type="component" value="Unassembled WGS sequence"/>
</dbReference>
<accession>A0A2G2XBD3</accession>
<evidence type="ECO:0000256" key="11">
    <source>
        <dbReference type="RuleBase" id="RU361202"/>
    </source>
</evidence>
<evidence type="ECO:0000259" key="13">
    <source>
        <dbReference type="Pfam" id="PF04106"/>
    </source>
</evidence>
<dbReference type="GO" id="GO:0044233">
    <property type="term" value="C:mitochondria-associated endoplasmic reticulum membrane contact site"/>
    <property type="evidence" value="ECO:0007669"/>
    <property type="project" value="TreeGrafter"/>
</dbReference>
<keyword evidence="9 11" id="KW-0072">Autophagy</keyword>
<feature type="domain" description="Autophagy protein ATG5 alpha-helical bundle region" evidence="14">
    <location>
        <begin position="123"/>
        <end position="179"/>
    </location>
</feature>
<dbReference type="Pfam" id="PF20638">
    <property type="entry name" value="ATG5_UblA"/>
    <property type="match status" value="1"/>
</dbReference>
<dbReference type="SMR" id="A0A2G2XBD3"/>
<dbReference type="GO" id="GO:0019776">
    <property type="term" value="F:Atg8-family ligase activity"/>
    <property type="evidence" value="ECO:0007669"/>
    <property type="project" value="TreeGrafter"/>
</dbReference>
<dbReference type="GO" id="GO:0015031">
    <property type="term" value="P:protein transport"/>
    <property type="evidence" value="ECO:0007669"/>
    <property type="project" value="UniProtKB-KW"/>
</dbReference>
<comment type="caution">
    <text evidence="16">The sequence shown here is derived from an EMBL/GenBank/DDBJ whole genome shotgun (WGS) entry which is preliminary data.</text>
</comment>
<evidence type="ECO:0000256" key="6">
    <source>
        <dbReference type="ARBA" id="ARBA00022499"/>
    </source>
</evidence>
<dbReference type="EMBL" id="MLFT02000002">
    <property type="protein sequence ID" value="PHT54769.1"/>
    <property type="molecule type" value="Genomic_DNA"/>
</dbReference>
<dbReference type="FunFam" id="3.10.20.90:FF:000370">
    <property type="entry name" value="Autophagy protein 5"/>
    <property type="match status" value="1"/>
</dbReference>
<comment type="subunit">
    <text evidence="10">Conjugated to ATG12.</text>
</comment>
<evidence type="ECO:0000256" key="8">
    <source>
        <dbReference type="ARBA" id="ARBA00022927"/>
    </source>
</evidence>
<evidence type="ECO:0000256" key="12">
    <source>
        <dbReference type="SAM" id="MobiDB-lite"/>
    </source>
</evidence>
<dbReference type="InterPro" id="IPR048318">
    <property type="entry name" value="ATG5_UblB"/>
</dbReference>
<dbReference type="GO" id="GO:0005776">
    <property type="term" value="C:autophagosome"/>
    <property type="evidence" value="ECO:0007669"/>
    <property type="project" value="TreeGrafter"/>
</dbReference>
<dbReference type="GO" id="GO:0034274">
    <property type="term" value="C:Atg12-Atg5-Atg16 complex"/>
    <property type="evidence" value="ECO:0007669"/>
    <property type="project" value="TreeGrafter"/>
</dbReference>
<evidence type="ECO:0000256" key="5">
    <source>
        <dbReference type="ARBA" id="ARBA00022490"/>
    </source>
</evidence>
<evidence type="ECO:0000256" key="1">
    <source>
        <dbReference type="ARBA" id="ARBA00004496"/>
    </source>
</evidence>
<evidence type="ECO:0000256" key="9">
    <source>
        <dbReference type="ARBA" id="ARBA00023006"/>
    </source>
</evidence>
<dbReference type="GO" id="GO:0000422">
    <property type="term" value="P:autophagy of mitochondrion"/>
    <property type="evidence" value="ECO:0007669"/>
    <property type="project" value="TreeGrafter"/>
</dbReference>
<dbReference type="InterPro" id="IPR007239">
    <property type="entry name" value="Atg5"/>
</dbReference>
<keyword evidence="4 11" id="KW-0813">Transport</keyword>
<keyword evidence="8" id="KW-0653">Protein transport</keyword>
<evidence type="ECO:0000256" key="10">
    <source>
        <dbReference type="ARBA" id="ARBA00063412"/>
    </source>
</evidence>
<keyword evidence="7 11" id="KW-0832">Ubl conjugation</keyword>
<dbReference type="Gene3D" id="1.10.246.190">
    <property type="entry name" value="Autophagy protein Apg5, helix rich domain"/>
    <property type="match status" value="1"/>
</dbReference>